<evidence type="ECO:0000313" key="2">
    <source>
        <dbReference type="EMBL" id="CAB4197112.1"/>
    </source>
</evidence>
<gene>
    <name evidence="2" type="ORF">UFOVP1290_632</name>
</gene>
<proteinExistence type="predicted"/>
<name>A0A6J5RM37_9CAUD</name>
<protein>
    <submittedName>
        <fullName evidence="2">Uncharacterized protein</fullName>
    </submittedName>
</protein>
<evidence type="ECO:0000256" key="1">
    <source>
        <dbReference type="SAM" id="MobiDB-lite"/>
    </source>
</evidence>
<dbReference type="EMBL" id="LR797252">
    <property type="protein sequence ID" value="CAB4197112.1"/>
    <property type="molecule type" value="Genomic_DNA"/>
</dbReference>
<organism evidence="2">
    <name type="scientific">uncultured Caudovirales phage</name>
    <dbReference type="NCBI Taxonomy" id="2100421"/>
    <lineage>
        <taxon>Viruses</taxon>
        <taxon>Duplodnaviria</taxon>
        <taxon>Heunggongvirae</taxon>
        <taxon>Uroviricota</taxon>
        <taxon>Caudoviricetes</taxon>
        <taxon>Peduoviridae</taxon>
        <taxon>Maltschvirus</taxon>
        <taxon>Maltschvirus maltsch</taxon>
    </lineage>
</organism>
<accession>A0A6J5RM37</accession>
<sequence length="407" mass="45248">MSNEIFDNFIKIALDKGIITKDPIKKTAKDNGSSDISSIEALYGVQPKLPSGTKQKRNIIEEAHPNSVIISPSYDKINGLVENNNERQDIILNILNKTPTGVVTNHKYAEKELILSLVRLGNDLDNRDSEKLRVLSDTCLEQVANKPIKKEAWALPVVGITAAIGGLWLQQHLPMRHREFNKDSIQLIAEIDDMLGDKSEWKIYGNNYSAELTSTLNKFKNNLIAVSNQYTNVLSIINQLEKPRDAKELMEISQHPTVLSIDKAVNDFKLAFANVLTFINTVEENFKNQSYKARHTESQGIVNETIDRTQIFHGGKGLIADDFDDVVRAITPYKESVKEIINTLSAHTSLEADAKAKLEHAQAEFPTESATAPSTSPSTKTPDEETKSGLGIKGLTDKMKGVLPKIF</sequence>
<reference evidence="2" key="1">
    <citation type="submission" date="2020-05" db="EMBL/GenBank/DDBJ databases">
        <authorList>
            <person name="Chiriac C."/>
            <person name="Salcher M."/>
            <person name="Ghai R."/>
            <person name="Kavagutti S V."/>
        </authorList>
    </citation>
    <scope>NUCLEOTIDE SEQUENCE</scope>
</reference>
<feature type="region of interest" description="Disordered" evidence="1">
    <location>
        <begin position="362"/>
        <end position="395"/>
    </location>
</feature>
<feature type="compositionally biased region" description="Low complexity" evidence="1">
    <location>
        <begin position="366"/>
        <end position="380"/>
    </location>
</feature>